<gene>
    <name evidence="1" type="ORF">POCULU_LOCUS7728</name>
</gene>
<reference evidence="1" key="1">
    <citation type="submission" date="2021-06" db="EMBL/GenBank/DDBJ databases">
        <authorList>
            <person name="Kallberg Y."/>
            <person name="Tangrot J."/>
            <person name="Rosling A."/>
        </authorList>
    </citation>
    <scope>NUCLEOTIDE SEQUENCE</scope>
    <source>
        <strain evidence="1">IA702</strain>
    </source>
</reference>
<dbReference type="Proteomes" id="UP000789572">
    <property type="component" value="Unassembled WGS sequence"/>
</dbReference>
<name>A0A9N9GFB9_9GLOM</name>
<dbReference type="AlphaFoldDB" id="A0A9N9GFB9"/>
<organism evidence="1 2">
    <name type="scientific">Paraglomus occultum</name>
    <dbReference type="NCBI Taxonomy" id="144539"/>
    <lineage>
        <taxon>Eukaryota</taxon>
        <taxon>Fungi</taxon>
        <taxon>Fungi incertae sedis</taxon>
        <taxon>Mucoromycota</taxon>
        <taxon>Glomeromycotina</taxon>
        <taxon>Glomeromycetes</taxon>
        <taxon>Paraglomerales</taxon>
        <taxon>Paraglomeraceae</taxon>
        <taxon>Paraglomus</taxon>
    </lineage>
</organism>
<keyword evidence="2" id="KW-1185">Reference proteome</keyword>
<feature type="non-terminal residue" evidence="1">
    <location>
        <position position="228"/>
    </location>
</feature>
<accession>A0A9N9GFB9</accession>
<sequence>MFIHIHSSAALINNSKKINRGEHDLQLIDAQIINLDDQYIHLSITSWLPKNIETNAHINTVTKNDVIDLDGTITEIKNNKLSITAYRLEINNYDHLNLPPNKSCILAAGIVETTPQQQEDQIVFRISAAQHKGDRTATNPFNECSIFCTHDASQAHLRARTTKLQPRSKVWITGDFGVDEDQLYVQLDNMEYMYGQPTNQTKTSSTPPTTRSEKLKHLISLSALSSSS</sequence>
<evidence type="ECO:0000313" key="2">
    <source>
        <dbReference type="Proteomes" id="UP000789572"/>
    </source>
</evidence>
<protein>
    <submittedName>
        <fullName evidence="1">846_t:CDS:1</fullName>
    </submittedName>
</protein>
<dbReference type="EMBL" id="CAJVPJ010001873">
    <property type="protein sequence ID" value="CAG8606339.1"/>
    <property type="molecule type" value="Genomic_DNA"/>
</dbReference>
<comment type="caution">
    <text evidence="1">The sequence shown here is derived from an EMBL/GenBank/DDBJ whole genome shotgun (WGS) entry which is preliminary data.</text>
</comment>
<dbReference type="OrthoDB" id="2422711at2759"/>
<evidence type="ECO:0000313" key="1">
    <source>
        <dbReference type="EMBL" id="CAG8606339.1"/>
    </source>
</evidence>
<proteinExistence type="predicted"/>